<accession>A0A8J3ZXL1</accession>
<dbReference type="Gene3D" id="3.10.180.10">
    <property type="entry name" value="2,3-Dihydroxybiphenyl 1,2-Dioxygenase, domain 1"/>
    <property type="match status" value="1"/>
</dbReference>
<keyword evidence="3" id="KW-1185">Reference proteome</keyword>
<organism evidence="2 3">
    <name type="scientific">Virgisporangium ochraceum</name>
    <dbReference type="NCBI Taxonomy" id="65505"/>
    <lineage>
        <taxon>Bacteria</taxon>
        <taxon>Bacillati</taxon>
        <taxon>Actinomycetota</taxon>
        <taxon>Actinomycetes</taxon>
        <taxon>Micromonosporales</taxon>
        <taxon>Micromonosporaceae</taxon>
        <taxon>Virgisporangium</taxon>
    </lineage>
</organism>
<dbReference type="PROSITE" id="PS51819">
    <property type="entry name" value="VOC"/>
    <property type="match status" value="1"/>
</dbReference>
<dbReference type="InterPro" id="IPR037523">
    <property type="entry name" value="VOC_core"/>
</dbReference>
<proteinExistence type="predicted"/>
<evidence type="ECO:0000313" key="3">
    <source>
        <dbReference type="Proteomes" id="UP000635606"/>
    </source>
</evidence>
<sequence length="162" mass="17370">MPHGIPGTRQALLGTSVSFKPRRGARPSVDAMAPTFDVINVVVADMGKSLAFYRRLGLDIPADADGEPHVECSFPGGLRLCWDTVETIASFNPGFTMPTGEGRIGLAFRCDSPAEVDSVYADLVGAGYTSELEPFDAFWGQRYATVLDPDHNGVDLYCPNAA</sequence>
<dbReference type="PANTHER" id="PTHR36503">
    <property type="entry name" value="BLR2520 PROTEIN"/>
    <property type="match status" value="1"/>
</dbReference>
<evidence type="ECO:0000313" key="2">
    <source>
        <dbReference type="EMBL" id="GIJ70350.1"/>
    </source>
</evidence>
<dbReference type="AlphaFoldDB" id="A0A8J3ZXL1"/>
<dbReference type="Pfam" id="PF00903">
    <property type="entry name" value="Glyoxalase"/>
    <property type="match status" value="1"/>
</dbReference>
<gene>
    <name evidence="2" type="ORF">Voc01_052670</name>
</gene>
<dbReference type="Proteomes" id="UP000635606">
    <property type="component" value="Unassembled WGS sequence"/>
</dbReference>
<reference evidence="2" key="1">
    <citation type="submission" date="2021-01" db="EMBL/GenBank/DDBJ databases">
        <title>Whole genome shotgun sequence of Virgisporangium ochraceum NBRC 16418.</title>
        <authorList>
            <person name="Komaki H."/>
            <person name="Tamura T."/>
        </authorList>
    </citation>
    <scope>NUCLEOTIDE SEQUENCE</scope>
    <source>
        <strain evidence="2">NBRC 16418</strain>
    </source>
</reference>
<protein>
    <submittedName>
        <fullName evidence="2">Glyoxalase</fullName>
    </submittedName>
</protein>
<dbReference type="InterPro" id="IPR004360">
    <property type="entry name" value="Glyas_Fos-R_dOase_dom"/>
</dbReference>
<dbReference type="SUPFAM" id="SSF54593">
    <property type="entry name" value="Glyoxalase/Bleomycin resistance protein/Dihydroxybiphenyl dioxygenase"/>
    <property type="match status" value="1"/>
</dbReference>
<dbReference type="EMBL" id="BOPH01000078">
    <property type="protein sequence ID" value="GIJ70350.1"/>
    <property type="molecule type" value="Genomic_DNA"/>
</dbReference>
<evidence type="ECO:0000259" key="1">
    <source>
        <dbReference type="PROSITE" id="PS51819"/>
    </source>
</evidence>
<dbReference type="InterPro" id="IPR029068">
    <property type="entry name" value="Glyas_Bleomycin-R_OHBP_Dase"/>
</dbReference>
<feature type="domain" description="VOC" evidence="1">
    <location>
        <begin position="35"/>
        <end position="159"/>
    </location>
</feature>
<comment type="caution">
    <text evidence="2">The sequence shown here is derived from an EMBL/GenBank/DDBJ whole genome shotgun (WGS) entry which is preliminary data.</text>
</comment>
<dbReference type="PANTHER" id="PTHR36503:SF3">
    <property type="entry name" value="BLR0126 PROTEIN"/>
    <property type="match status" value="1"/>
</dbReference>
<name>A0A8J3ZXL1_9ACTN</name>